<dbReference type="PANTHER" id="PTHR40590:SF1">
    <property type="entry name" value="CYTOPLASMIC PROTEIN"/>
    <property type="match status" value="1"/>
</dbReference>
<dbReference type="InterPro" id="IPR002816">
    <property type="entry name" value="TraB/PrgY/GumN_fam"/>
</dbReference>
<dbReference type="Proteomes" id="UP001595885">
    <property type="component" value="Unassembled WGS sequence"/>
</dbReference>
<gene>
    <name evidence="1" type="ORF">ACFO3U_04875</name>
</gene>
<dbReference type="RefSeq" id="WP_379738616.1">
    <property type="nucleotide sequence ID" value="NZ_JBHSGW010000003.1"/>
</dbReference>
<name>A0ABV9P5U5_9FLAO</name>
<dbReference type="CDD" id="cd14789">
    <property type="entry name" value="Tiki"/>
    <property type="match status" value="1"/>
</dbReference>
<protein>
    <submittedName>
        <fullName evidence="1">TraB/GumN family protein</fullName>
    </submittedName>
</protein>
<reference evidence="2" key="1">
    <citation type="journal article" date="2019" name="Int. J. Syst. Evol. Microbiol.">
        <title>The Global Catalogue of Microorganisms (GCM) 10K type strain sequencing project: providing services to taxonomists for standard genome sequencing and annotation.</title>
        <authorList>
            <consortium name="The Broad Institute Genomics Platform"/>
            <consortium name="The Broad Institute Genome Sequencing Center for Infectious Disease"/>
            <person name="Wu L."/>
            <person name="Ma J."/>
        </authorList>
    </citation>
    <scope>NUCLEOTIDE SEQUENCE [LARGE SCALE GENOMIC DNA]</scope>
    <source>
        <strain evidence="2">CCUG 50349</strain>
    </source>
</reference>
<comment type="caution">
    <text evidence="1">The sequence shown here is derived from an EMBL/GenBank/DDBJ whole genome shotgun (WGS) entry which is preliminary data.</text>
</comment>
<dbReference type="EMBL" id="JBHSGW010000003">
    <property type="protein sequence ID" value="MFC4739319.1"/>
    <property type="molecule type" value="Genomic_DNA"/>
</dbReference>
<organism evidence="1 2">
    <name type="scientific">Flavobacterium ponti</name>
    <dbReference type="NCBI Taxonomy" id="665133"/>
    <lineage>
        <taxon>Bacteria</taxon>
        <taxon>Pseudomonadati</taxon>
        <taxon>Bacteroidota</taxon>
        <taxon>Flavobacteriia</taxon>
        <taxon>Flavobacteriales</taxon>
        <taxon>Flavobacteriaceae</taxon>
        <taxon>Flavobacterium</taxon>
    </lineage>
</organism>
<dbReference type="InterPro" id="IPR047111">
    <property type="entry name" value="YbaP-like"/>
</dbReference>
<dbReference type="PANTHER" id="PTHR40590">
    <property type="entry name" value="CYTOPLASMIC PROTEIN-RELATED"/>
    <property type="match status" value="1"/>
</dbReference>
<proteinExistence type="predicted"/>
<accession>A0ABV9P5U5</accession>
<evidence type="ECO:0000313" key="1">
    <source>
        <dbReference type="EMBL" id="MFC4739319.1"/>
    </source>
</evidence>
<evidence type="ECO:0000313" key="2">
    <source>
        <dbReference type="Proteomes" id="UP001595885"/>
    </source>
</evidence>
<keyword evidence="2" id="KW-1185">Reference proteome</keyword>
<dbReference type="Pfam" id="PF01963">
    <property type="entry name" value="TraB_PrgY_gumN"/>
    <property type="match status" value="1"/>
</dbReference>
<sequence>MSKKIILIALLFVCFTQAQEKKYQSLLWEISGNGLQKNSYVYGSMHVSEKVSYHLSDAFFKHLMEADFVANESDPTTWSDLYNIFSGMYGSNYGYGAFYSNFYITKPKKEDLYPLFRGTNYNLIGLLSRTNEMNKDYQEDTYLDMFIYRTGRKYGKKTLGLEDVKSSTINIMKAEAKVKPKDVEENRQKLKKLLKNKNYNEAMMDYYREKDLDMLDSLTVLSSSETYLKAMLYDRNTDMVKSMDSIMKTGSLFAAVGAAHLPGKNGIIEALRAKGYTVKPVFGEYTDEGRKTKKQIEEYFIKPEFETKTSTDGMLSLPLYKLVLENGENFESPDLANGGYINVKRSLLKDFITKDNTLFNHKSLDSLFYENIPGDILDKKFYNEKNYLVYDIKSKTKTNNAQHYRYYITPLEIIAVIMGGEGDYVRQYESYVFDNITLKSNENSTQKFVPKKGGFEVEVPSYYITQGNKDFDKQYADIKLLAYDESEKSNYFIEEQTLGDNDNLEDTEFELKRIQYEFYNQHDLDSTNTSFNKNEMSFVSQSKIGSKDIYLKSVINGSKYYLLGTVGASKNKTEAFFNSFITKKLNAEVETRVYVDSTAMFSIEIPKKQNEYLDFRFDRDYNSYQKKENIFKVKSKAFAFISPTGKDVELSFYQYHKYDSEKNLDSVWKEFRDHIKSDFASNSYDNYDSAMDSVESVETAVEMVAGDVTPSDLKNEDSDKKKKLSYNISRWDEELGFNKKDKNKIELVDEKLTSNADKTVHEMNVLAVKPNSNQAIKYKAVFKDGMSYLMKTLVEKEYKNDDAFVEKTFNSFKPFDTIITPSVFENKFKYFVADAYSENDTIRYSALKSVYFLDISKEDLPQVKEFLDGFEFKQDEIETLVALYEKIGQIKDPAIIPYLEEVYKKENVTTSIQFAILNALTNQKSKEAYKVIGKLLEYDLPLSDNEYEVTSLFSTFEYDIKNSEVLFPDVFQFYSVNEYHTPIIDFTNKLIESNLGNPKKLKSYKKMLLTNAKLEYKRVLSWKQKQNIKDNDDYGYYDDGSYAPTDELISYLNILYPFKKEKAVAELYAKVHKLDVENVNIGLAKIQLDKNNEINKKTIERLMAKPKTKFVAFQMLHHTKELEELNKFGEDTIALAGMRYFDDLKKDKDEVTFLEKRIITQDKKEIHYFFYKIVDIDEDSYNKNAERIGGIAFVMEDGKINPQAFKKLRSKAIIEEKEIEPYIKSVIDESINTNHPRATYQKMSDAYNRYGYDDEYYED</sequence>